<sequence length="1012" mass="108836">MTQNKPRTNSLLHTHRHASQPSEDTMASGLAESAISYSAFPEPPSSIPATPIRSVFGSASPSLANVHNPVSFRRDSQLTGGSIASASNRFSRSTLDRETGRGLTSQPGKQESDVNSVSGSNISPYDWHEGASSIDVDATEDRLLPTSFITSLLRENTGPRAANRASYSSDAISGISEMTYPPRNPFLDSLRDSSAIPSHVSSPRQSHRGPLPRPMGGRPRNSHPRGNVHEAGSSEANSHGKLVTQENSRRDGKNVTRKGSMLSQSTLVAEQSDGSSKCGGKLAAYSEVEETEDESQLDIKTNSTSGFAGSRTNLASQRPAPVVDSDSRKRDSMHSTRSTAPSFLSRISSLGQRTFMWRRKPLPPLPTIPHVIVTAERGNQMADEQAPLPDLVIRANHLHGLLEKGYHPHQSVASYWTKNEQLTSSFDDATTTERLHRENSSRKQPLFPKSLVIAWVLGNKLWVILGIFILILIAIGSAVGVTAQRNKIHKVSTCQGDVGGQNCNLNATCVCTSPSSPSSCGSPIGQAILDIIPVMNRALSANVTTDDVYTSLWIAQGGLQSNCVEQVNMIDVGPGLDPAIQPNRTLWTQSALLWTLTQTQDPNSVSQLQKFIREAPWSHLSASDGPASTGPGFNVTVSGFSYDLASQTIIPISANFVTDGEPLSDQVSRVDTRLVTPLDRLYSYAVASSRQRDNTLLQYWKNKLHQREDSLAPFKAAFSTSPIILPFDATSQPIQKLYSATSFPPPTACYPGLNSDQLNLANTIEEEAFGLPRINTTSQFDTSCFPTHPVYGVLNVLRLRLPFPDSAVNVVHQGVILKPDVTPRAILAAGAGLSTLPGTINATRSLVVAADPRNYGTAAHANHIIFQYLSSMPPDTANAVIRHVLDAATSSTPLPPDNLPLDSIPSLEVAVFGNVEASDIGSYVSSFTNPSGSLFFGSDDGTAFRTWAIGRGGQIAWTANATSLGVVYDSSFSDRIFNLTWDATSAGINTNAPNVGLANITATFTSYQRFSP</sequence>
<dbReference type="Proteomes" id="UP000559027">
    <property type="component" value="Unassembled WGS sequence"/>
</dbReference>
<feature type="region of interest" description="Disordered" evidence="1">
    <location>
        <begin position="1"/>
        <end position="30"/>
    </location>
</feature>
<keyword evidence="4" id="KW-1185">Reference proteome</keyword>
<comment type="caution">
    <text evidence="3">The sequence shown here is derived from an EMBL/GenBank/DDBJ whole genome shotgun (WGS) entry which is preliminary data.</text>
</comment>
<reference evidence="3 4" key="1">
    <citation type="journal article" date="2020" name="ISME J.">
        <title>Uncovering the hidden diversity of litter-decomposition mechanisms in mushroom-forming fungi.</title>
        <authorList>
            <person name="Floudas D."/>
            <person name="Bentzer J."/>
            <person name="Ahren D."/>
            <person name="Johansson T."/>
            <person name="Persson P."/>
            <person name="Tunlid A."/>
        </authorList>
    </citation>
    <scope>NUCLEOTIDE SEQUENCE [LARGE SCALE GENOMIC DNA]</scope>
    <source>
        <strain evidence="3 4">CBS 146.42</strain>
    </source>
</reference>
<feature type="region of interest" description="Disordered" evidence="1">
    <location>
        <begin position="75"/>
        <end position="124"/>
    </location>
</feature>
<feature type="compositionally biased region" description="Polar residues" evidence="1">
    <location>
        <begin position="77"/>
        <end position="93"/>
    </location>
</feature>
<feature type="compositionally biased region" description="Polar residues" evidence="1">
    <location>
        <begin position="102"/>
        <end position="123"/>
    </location>
</feature>
<proteinExistence type="predicted"/>
<feature type="region of interest" description="Disordered" evidence="1">
    <location>
        <begin position="183"/>
        <end position="341"/>
    </location>
</feature>
<dbReference type="AlphaFoldDB" id="A0A8H5G0R2"/>
<feature type="compositionally biased region" description="Polar residues" evidence="1">
    <location>
        <begin position="1"/>
        <end position="12"/>
    </location>
</feature>
<feature type="transmembrane region" description="Helical" evidence="2">
    <location>
        <begin position="461"/>
        <end position="483"/>
    </location>
</feature>
<evidence type="ECO:0000256" key="2">
    <source>
        <dbReference type="SAM" id="Phobius"/>
    </source>
</evidence>
<dbReference type="OrthoDB" id="5595612at2759"/>
<keyword evidence="2" id="KW-0472">Membrane</keyword>
<keyword evidence="2" id="KW-0812">Transmembrane</keyword>
<protein>
    <submittedName>
        <fullName evidence="3">Uncharacterized protein</fullName>
    </submittedName>
</protein>
<name>A0A8H5G0R2_9AGAR</name>
<feature type="compositionally biased region" description="Basic and acidic residues" evidence="1">
    <location>
        <begin position="325"/>
        <end position="334"/>
    </location>
</feature>
<organism evidence="3 4">
    <name type="scientific">Leucocoprinus leucothites</name>
    <dbReference type="NCBI Taxonomy" id="201217"/>
    <lineage>
        <taxon>Eukaryota</taxon>
        <taxon>Fungi</taxon>
        <taxon>Dikarya</taxon>
        <taxon>Basidiomycota</taxon>
        <taxon>Agaricomycotina</taxon>
        <taxon>Agaricomycetes</taxon>
        <taxon>Agaricomycetidae</taxon>
        <taxon>Agaricales</taxon>
        <taxon>Agaricineae</taxon>
        <taxon>Agaricaceae</taxon>
        <taxon>Leucocoprinus</taxon>
    </lineage>
</organism>
<feature type="compositionally biased region" description="Polar residues" evidence="1">
    <location>
        <begin position="261"/>
        <end position="275"/>
    </location>
</feature>
<evidence type="ECO:0000256" key="1">
    <source>
        <dbReference type="SAM" id="MobiDB-lite"/>
    </source>
</evidence>
<dbReference type="EMBL" id="JAACJO010000007">
    <property type="protein sequence ID" value="KAF5355798.1"/>
    <property type="molecule type" value="Genomic_DNA"/>
</dbReference>
<feature type="compositionally biased region" description="Polar residues" evidence="1">
    <location>
        <begin position="298"/>
        <end position="316"/>
    </location>
</feature>
<feature type="compositionally biased region" description="Polar residues" evidence="1">
    <location>
        <begin position="195"/>
        <end position="204"/>
    </location>
</feature>
<accession>A0A8H5G0R2</accession>
<evidence type="ECO:0000313" key="4">
    <source>
        <dbReference type="Proteomes" id="UP000559027"/>
    </source>
</evidence>
<evidence type="ECO:0000313" key="3">
    <source>
        <dbReference type="EMBL" id="KAF5355798.1"/>
    </source>
</evidence>
<gene>
    <name evidence="3" type="ORF">D9756_003850</name>
</gene>
<feature type="compositionally biased region" description="Acidic residues" evidence="1">
    <location>
        <begin position="287"/>
        <end position="296"/>
    </location>
</feature>
<keyword evidence="2" id="KW-1133">Transmembrane helix</keyword>